<dbReference type="EMBL" id="CAADRP010000001">
    <property type="protein sequence ID" value="VFU20666.1"/>
    <property type="molecule type" value="Genomic_DNA"/>
</dbReference>
<feature type="lipid moiety-binding region" description="Phosphatidylserine amidated glycine; alternate" evidence="15">
    <location>
        <position position="343"/>
    </location>
</feature>
<dbReference type="GO" id="GO:0005874">
    <property type="term" value="C:microtubule"/>
    <property type="evidence" value="ECO:0007669"/>
    <property type="project" value="UniProtKB-KW"/>
</dbReference>
<dbReference type="CDD" id="cd16128">
    <property type="entry name" value="Ubl_ATG8"/>
    <property type="match status" value="1"/>
</dbReference>
<dbReference type="GO" id="GO:0015031">
    <property type="term" value="P:protein transport"/>
    <property type="evidence" value="ECO:0007669"/>
    <property type="project" value="UniProtKB-KW"/>
</dbReference>
<dbReference type="FunFam" id="3.10.20.90:FF:000010">
    <property type="entry name" value="Autophagy-related protein"/>
    <property type="match status" value="1"/>
</dbReference>
<dbReference type="InterPro" id="IPR029071">
    <property type="entry name" value="Ubiquitin-like_domsf"/>
</dbReference>
<keyword evidence="5" id="KW-0926">Vacuole</keyword>
<dbReference type="GO" id="GO:0002161">
    <property type="term" value="F:aminoacyl-tRNA deacylase activity"/>
    <property type="evidence" value="ECO:0007669"/>
    <property type="project" value="InterPro"/>
</dbReference>
<evidence type="ECO:0000256" key="8">
    <source>
        <dbReference type="ARBA" id="ARBA00022927"/>
    </source>
</evidence>
<dbReference type="GO" id="GO:0006914">
    <property type="term" value="P:autophagy"/>
    <property type="evidence" value="ECO:0007669"/>
    <property type="project" value="UniProtKB-KW"/>
</dbReference>
<evidence type="ECO:0000256" key="5">
    <source>
        <dbReference type="ARBA" id="ARBA00022554"/>
    </source>
</evidence>
<reference evidence="17" key="1">
    <citation type="submission" date="2019-03" db="EMBL/GenBank/DDBJ databases">
        <authorList>
            <person name="Mank J."/>
            <person name="Almeida P."/>
        </authorList>
    </citation>
    <scope>NUCLEOTIDE SEQUENCE</scope>
    <source>
        <strain evidence="17">78183</strain>
    </source>
</reference>
<sequence>METQIAELERLQTRILNRISKLERSISPQNNNNNLSACDGGDTTEARLSTILRSNGVNDFTFKKVPSDYYDWPIESRRDILGAASIDHLCKSIVLVNTQAPSDITDCSDCNNSKYYVVVVQYTARFNAETVKNYLYALNDGKIAKKRFNLRLAPEETSIKLTGFEHNAVTCIGMKTNIPVILDEAILRLNPDFFWLGGGEIDLKLGIRTSEFIDFVKPFIVSCSGGMAKSYFKQEHDLEKRRAEAARIREKYPDRIPVIVEKAERSDIPNIDKKKYLVPADLTVGQFVYVIRKRIKLSAEKAIFIFVDNVLPPTGAIMSSIYEEKKDEVWFLYVTYSGENTFGAQIPL</sequence>
<keyword evidence="6" id="KW-0493">Microtubule</keyword>
<comment type="similarity">
    <text evidence="4">Belongs to the ATG8 family.</text>
</comment>
<evidence type="ECO:0000256" key="13">
    <source>
        <dbReference type="ARBA" id="ARBA00023329"/>
    </source>
</evidence>
<dbReference type="Pfam" id="PF04073">
    <property type="entry name" value="tRNA_edit"/>
    <property type="match status" value="1"/>
</dbReference>
<dbReference type="InterPro" id="IPR036754">
    <property type="entry name" value="YbaK/aa-tRNA-synt-asso_dom_sf"/>
</dbReference>
<evidence type="ECO:0000256" key="1">
    <source>
        <dbReference type="ARBA" id="ARBA00003307"/>
    </source>
</evidence>
<accession>A0A6N2JYD1</accession>
<keyword evidence="11" id="KW-0963">Cytoplasm</keyword>
<dbReference type="GO" id="GO:0000421">
    <property type="term" value="C:autophagosome membrane"/>
    <property type="evidence" value="ECO:0007669"/>
    <property type="project" value="UniProtKB-SubCell"/>
</dbReference>
<dbReference type="PANTHER" id="PTHR30411:SF4">
    <property type="entry name" value="YBAK_AMINOACYL-TRNA SYNTHETASE-ASSOCIATED DOMAIN-CONTAINING PROTEIN"/>
    <property type="match status" value="1"/>
</dbReference>
<dbReference type="SUPFAM" id="SSF55826">
    <property type="entry name" value="YbaK/ProRS associated domain"/>
    <property type="match status" value="1"/>
</dbReference>
<evidence type="ECO:0000259" key="16">
    <source>
        <dbReference type="Pfam" id="PF04073"/>
    </source>
</evidence>
<keyword evidence="7" id="KW-0833">Ubl conjugation pathway</keyword>
<dbReference type="AlphaFoldDB" id="A0A6N2JYD1"/>
<keyword evidence="12 15" id="KW-0449">Lipoprotein</keyword>
<evidence type="ECO:0000256" key="4">
    <source>
        <dbReference type="ARBA" id="ARBA00007293"/>
    </source>
</evidence>
<keyword evidence="10" id="KW-0472">Membrane</keyword>
<evidence type="ECO:0000256" key="6">
    <source>
        <dbReference type="ARBA" id="ARBA00022701"/>
    </source>
</evidence>
<feature type="domain" description="YbaK/aminoacyl-tRNA synthetase-associated" evidence="16">
    <location>
        <begin position="92"/>
        <end position="215"/>
    </location>
</feature>
<dbReference type="PANTHER" id="PTHR30411">
    <property type="entry name" value="CYTOPLASMIC PROTEIN"/>
    <property type="match status" value="1"/>
</dbReference>
<dbReference type="InterPro" id="IPR007214">
    <property type="entry name" value="YbaK/aa-tRNA-synth-assoc-dom"/>
</dbReference>
<comment type="function">
    <text evidence="1">Ubiquitin-like modifier involved in autophagosomes formation. May mediate the delivery of the autophagosomes to the vacuole via the microtubule cytoskeleton.</text>
</comment>
<dbReference type="CDD" id="cd04332">
    <property type="entry name" value="YbaK_like"/>
    <property type="match status" value="1"/>
</dbReference>
<dbReference type="Gene3D" id="3.10.20.90">
    <property type="entry name" value="Phosphatidylinositol 3-kinase Catalytic Subunit, Chain A, domain 1"/>
    <property type="match status" value="1"/>
</dbReference>
<evidence type="ECO:0000256" key="15">
    <source>
        <dbReference type="PIRSR" id="PIRSR604241-50"/>
    </source>
</evidence>
<evidence type="ECO:0000256" key="11">
    <source>
        <dbReference type="ARBA" id="ARBA00023212"/>
    </source>
</evidence>
<proteinExistence type="inferred from homology"/>
<evidence type="ECO:0000256" key="2">
    <source>
        <dbReference type="ARBA" id="ARBA00004245"/>
    </source>
</evidence>
<dbReference type="GO" id="GO:0031410">
    <property type="term" value="C:cytoplasmic vesicle"/>
    <property type="evidence" value="ECO:0007669"/>
    <property type="project" value="UniProtKB-KW"/>
</dbReference>
<keyword evidence="13" id="KW-0968">Cytoplasmic vesicle</keyword>
<evidence type="ECO:0000256" key="9">
    <source>
        <dbReference type="ARBA" id="ARBA00023006"/>
    </source>
</evidence>
<keyword evidence="11" id="KW-0206">Cytoskeleton</keyword>
<evidence type="ECO:0000256" key="3">
    <source>
        <dbReference type="ARBA" id="ARBA00004512"/>
    </source>
</evidence>
<dbReference type="InterPro" id="IPR004241">
    <property type="entry name" value="Atg8-like"/>
</dbReference>
<evidence type="ECO:0000256" key="10">
    <source>
        <dbReference type="ARBA" id="ARBA00023136"/>
    </source>
</evidence>
<comment type="subcellular location">
    <subcellularLocation>
        <location evidence="2">Cytoplasm</location>
        <location evidence="2">Cytoskeleton</location>
    </subcellularLocation>
    <subcellularLocation>
        <location evidence="3">Cytoplasmic vesicle</location>
        <location evidence="3">Autophagosome membrane</location>
        <topology evidence="3">Lipid-anchor</topology>
    </subcellularLocation>
    <subcellularLocation>
        <location evidence="14">Vacuole membrane</location>
    </subcellularLocation>
</comment>
<keyword evidence="9" id="KW-0072">Autophagy</keyword>
<name>A0A6N2JYD1_SALVM</name>
<evidence type="ECO:0000256" key="7">
    <source>
        <dbReference type="ARBA" id="ARBA00022786"/>
    </source>
</evidence>
<evidence type="ECO:0000313" key="17">
    <source>
        <dbReference type="EMBL" id="VFU20666.1"/>
    </source>
</evidence>
<evidence type="ECO:0000256" key="14">
    <source>
        <dbReference type="ARBA" id="ARBA00037813"/>
    </source>
</evidence>
<protein>
    <recommendedName>
        <fullName evidence="16">YbaK/aminoacyl-tRNA synthetase-associated domain-containing protein</fullName>
    </recommendedName>
</protein>
<evidence type="ECO:0000256" key="12">
    <source>
        <dbReference type="ARBA" id="ARBA00023288"/>
    </source>
</evidence>
<dbReference type="Pfam" id="PF02991">
    <property type="entry name" value="ATG8"/>
    <property type="match status" value="1"/>
</dbReference>
<keyword evidence="8" id="KW-0813">Transport</keyword>
<dbReference type="Gene3D" id="3.90.960.10">
    <property type="entry name" value="YbaK/aminoacyl-tRNA synthetase-associated domain"/>
    <property type="match status" value="1"/>
</dbReference>
<organism evidence="17">
    <name type="scientific">Salix viminalis</name>
    <name type="common">Common osier</name>
    <name type="synonym">Basket willow</name>
    <dbReference type="NCBI Taxonomy" id="40686"/>
    <lineage>
        <taxon>Eukaryota</taxon>
        <taxon>Viridiplantae</taxon>
        <taxon>Streptophyta</taxon>
        <taxon>Embryophyta</taxon>
        <taxon>Tracheophyta</taxon>
        <taxon>Spermatophyta</taxon>
        <taxon>Magnoliopsida</taxon>
        <taxon>eudicotyledons</taxon>
        <taxon>Gunneridae</taxon>
        <taxon>Pentapetalae</taxon>
        <taxon>rosids</taxon>
        <taxon>fabids</taxon>
        <taxon>Malpighiales</taxon>
        <taxon>Salicaceae</taxon>
        <taxon>Saliceae</taxon>
        <taxon>Salix</taxon>
    </lineage>
</organism>
<gene>
    <name evidence="17" type="ORF">SVIM_LOCUS7429</name>
</gene>
<dbReference type="SUPFAM" id="SSF54236">
    <property type="entry name" value="Ubiquitin-like"/>
    <property type="match status" value="1"/>
</dbReference>
<keyword evidence="8" id="KW-0653">Protein transport</keyword>